<dbReference type="RefSeq" id="WP_152890830.1">
    <property type="nucleotide sequence ID" value="NZ_WHJC01000207.1"/>
</dbReference>
<evidence type="ECO:0000313" key="2">
    <source>
        <dbReference type="Proteomes" id="UP000430345"/>
    </source>
</evidence>
<name>A0A6I1MLU1_9CLOT</name>
<dbReference type="Proteomes" id="UP000430345">
    <property type="component" value="Unassembled WGS sequence"/>
</dbReference>
<dbReference type="AlphaFoldDB" id="A0A6I1MLU1"/>
<proteinExistence type="predicted"/>
<sequence length="66" mass="7324">MTIFELPPSELTALAVLLGINISKSYTVQELEILVSLLEVLIGILDLTIVSNEKEVKKHSDFVNKI</sequence>
<gene>
    <name evidence="1" type="ORF">GBZ86_11570</name>
</gene>
<comment type="caution">
    <text evidence="1">The sequence shown here is derived from an EMBL/GenBank/DDBJ whole genome shotgun (WGS) entry which is preliminary data.</text>
</comment>
<dbReference type="EMBL" id="WHJC01000207">
    <property type="protein sequence ID" value="MPQ44395.1"/>
    <property type="molecule type" value="Genomic_DNA"/>
</dbReference>
<reference evidence="1 2" key="1">
    <citation type="submission" date="2019-10" db="EMBL/GenBank/DDBJ databases">
        <title>The Genome Sequence of Clostridium tarantellae Isolated from Fish Brain.</title>
        <authorList>
            <person name="Bano L."/>
            <person name="Kiel M."/>
            <person name="Sales G."/>
            <person name="Doxey A.C."/>
            <person name="Mansfield M.J."/>
            <person name="Schiavone M."/>
            <person name="Rossetto O."/>
            <person name="Pirazzini M."/>
            <person name="Dobrindt U."/>
            <person name="Montecucco C."/>
        </authorList>
    </citation>
    <scope>NUCLEOTIDE SEQUENCE [LARGE SCALE GENOMIC DNA]</scope>
    <source>
        <strain evidence="1 2">DSM 3997</strain>
    </source>
</reference>
<evidence type="ECO:0000313" key="1">
    <source>
        <dbReference type="EMBL" id="MPQ44395.1"/>
    </source>
</evidence>
<keyword evidence="2" id="KW-1185">Reference proteome</keyword>
<organism evidence="1 2">
    <name type="scientific">Clostridium tarantellae</name>
    <dbReference type="NCBI Taxonomy" id="39493"/>
    <lineage>
        <taxon>Bacteria</taxon>
        <taxon>Bacillati</taxon>
        <taxon>Bacillota</taxon>
        <taxon>Clostridia</taxon>
        <taxon>Eubacteriales</taxon>
        <taxon>Clostridiaceae</taxon>
        <taxon>Clostridium</taxon>
    </lineage>
</organism>
<accession>A0A6I1MLU1</accession>
<protein>
    <submittedName>
        <fullName evidence="1">Uncharacterized protein</fullName>
    </submittedName>
</protein>